<dbReference type="GeneID" id="87832195"/>
<evidence type="ECO:0000313" key="1">
    <source>
        <dbReference type="EMBL" id="KAK4128860.1"/>
    </source>
</evidence>
<reference evidence="1" key="1">
    <citation type="journal article" date="2023" name="Mol. Phylogenet. Evol.">
        <title>Genome-scale phylogeny and comparative genomics of the fungal order Sordariales.</title>
        <authorList>
            <person name="Hensen N."/>
            <person name="Bonometti L."/>
            <person name="Westerberg I."/>
            <person name="Brannstrom I.O."/>
            <person name="Guillou S."/>
            <person name="Cros-Aarteil S."/>
            <person name="Calhoun S."/>
            <person name="Haridas S."/>
            <person name="Kuo A."/>
            <person name="Mondo S."/>
            <person name="Pangilinan J."/>
            <person name="Riley R."/>
            <person name="LaButti K."/>
            <person name="Andreopoulos B."/>
            <person name="Lipzen A."/>
            <person name="Chen C."/>
            <person name="Yan M."/>
            <person name="Daum C."/>
            <person name="Ng V."/>
            <person name="Clum A."/>
            <person name="Steindorff A."/>
            <person name="Ohm R.A."/>
            <person name="Martin F."/>
            <person name="Silar P."/>
            <person name="Natvig D.O."/>
            <person name="Lalanne C."/>
            <person name="Gautier V."/>
            <person name="Ament-Velasquez S.L."/>
            <person name="Kruys A."/>
            <person name="Hutchinson M.I."/>
            <person name="Powell A.J."/>
            <person name="Barry K."/>
            <person name="Miller A.N."/>
            <person name="Grigoriev I.V."/>
            <person name="Debuchy R."/>
            <person name="Gladieux P."/>
            <person name="Hiltunen Thoren M."/>
            <person name="Johannesson H."/>
        </authorList>
    </citation>
    <scope>NUCLEOTIDE SEQUENCE</scope>
    <source>
        <strain evidence="1">CBS 731.68</strain>
    </source>
</reference>
<dbReference type="RefSeq" id="XP_062652631.1">
    <property type="nucleotide sequence ID" value="XM_062795427.1"/>
</dbReference>
<comment type="caution">
    <text evidence="1">The sequence shown here is derived from an EMBL/GenBank/DDBJ whole genome shotgun (WGS) entry which is preliminary data.</text>
</comment>
<gene>
    <name evidence="1" type="ORF">N657DRAFT_668011</name>
</gene>
<dbReference type="EMBL" id="MU853223">
    <property type="protein sequence ID" value="KAK4128860.1"/>
    <property type="molecule type" value="Genomic_DNA"/>
</dbReference>
<evidence type="ECO:0000313" key="2">
    <source>
        <dbReference type="Proteomes" id="UP001302602"/>
    </source>
</evidence>
<accession>A0AAN6UA52</accession>
<proteinExistence type="predicted"/>
<reference evidence="1" key="2">
    <citation type="submission" date="2023-05" db="EMBL/GenBank/DDBJ databases">
        <authorList>
            <consortium name="Lawrence Berkeley National Laboratory"/>
            <person name="Steindorff A."/>
            <person name="Hensen N."/>
            <person name="Bonometti L."/>
            <person name="Westerberg I."/>
            <person name="Brannstrom I.O."/>
            <person name="Guillou S."/>
            <person name="Cros-Aarteil S."/>
            <person name="Calhoun S."/>
            <person name="Haridas S."/>
            <person name="Kuo A."/>
            <person name="Mondo S."/>
            <person name="Pangilinan J."/>
            <person name="Riley R."/>
            <person name="Labutti K."/>
            <person name="Andreopoulos B."/>
            <person name="Lipzen A."/>
            <person name="Chen C."/>
            <person name="Yanf M."/>
            <person name="Daum C."/>
            <person name="Ng V."/>
            <person name="Clum A."/>
            <person name="Ohm R."/>
            <person name="Martin F."/>
            <person name="Silar P."/>
            <person name="Natvig D."/>
            <person name="Lalanne C."/>
            <person name="Gautier V."/>
            <person name="Ament-Velasquez S.L."/>
            <person name="Kruys A."/>
            <person name="Hutchinson M.I."/>
            <person name="Powell A.J."/>
            <person name="Barry K."/>
            <person name="Miller A.N."/>
            <person name="Grigoriev I.V."/>
            <person name="Debuchy R."/>
            <person name="Gladieux P."/>
            <person name="Thoren M.H."/>
            <person name="Johannesson H."/>
        </authorList>
    </citation>
    <scope>NUCLEOTIDE SEQUENCE</scope>
    <source>
        <strain evidence="1">CBS 731.68</strain>
    </source>
</reference>
<organism evidence="1 2">
    <name type="scientific">Parathielavia appendiculata</name>
    <dbReference type="NCBI Taxonomy" id="2587402"/>
    <lineage>
        <taxon>Eukaryota</taxon>
        <taxon>Fungi</taxon>
        <taxon>Dikarya</taxon>
        <taxon>Ascomycota</taxon>
        <taxon>Pezizomycotina</taxon>
        <taxon>Sordariomycetes</taxon>
        <taxon>Sordariomycetidae</taxon>
        <taxon>Sordariales</taxon>
        <taxon>Chaetomiaceae</taxon>
        <taxon>Parathielavia</taxon>
    </lineage>
</organism>
<dbReference type="AlphaFoldDB" id="A0AAN6UA52"/>
<keyword evidence="2" id="KW-1185">Reference proteome</keyword>
<dbReference type="Proteomes" id="UP001302602">
    <property type="component" value="Unassembled WGS sequence"/>
</dbReference>
<protein>
    <submittedName>
        <fullName evidence="1">Uncharacterized protein</fullName>
    </submittedName>
</protein>
<name>A0AAN6UA52_9PEZI</name>
<sequence length="205" mass="23027">MPGMEPRGSVSTTFDHSTEEHASFCLTLLDDPRRVGENGCGDLMLTGALPESYQRELAREWASNSVVVVGQEVSSVGPLWRREMSEEEVKGMVLLREPRAVRSLPLEEDSAFPPPPDYDEATPRWEWMAYGMDCREKERLPVLREEWEGGYTATKNLSLNVEVVLRLPRSLKGKGLALLVITGLRSCSRYHGPDLLPIEEVEEAV</sequence>